<keyword evidence="4" id="KW-1185">Reference proteome</keyword>
<evidence type="ECO:0000313" key="4">
    <source>
        <dbReference type="Proteomes" id="UP001305746"/>
    </source>
</evidence>
<dbReference type="EMBL" id="JAYDCJ010000001">
    <property type="protein sequence ID" value="MEA1079251.1"/>
    <property type="molecule type" value="Genomic_DNA"/>
</dbReference>
<sequence length="632" mass="70022">MNDSETLFTHHKALMELSHDAEFVEQSRPQKLAALTELCAQRLDVERVSVWTYPPSHDRINCEWLHDRAGAGHQPKTADGPVSLLQSEHPAYFATISTERVLAADDARTDPRTDSFTEGYLKVHGIHSMLDAPIFSGKRMSGIICLEAKQPRQWSLPDISFAAAVADTVSLMNTHEAWMRSKQALDYATRFDALTGLANMTSLRSRLNRLVWKSRRSGQGGMALIWLDLDRLKVVNDGLGPQAGDQVIGEIGRRLDALDLPGKDCLARIGGDEFALIIRNQPPQRVAGEIAETIQQRVRAPIRHGDQDLDISASMGISHFPGECLDAEELLRNAEAAMYHAKSRGRAQSVLFDSEIQMTARSRFAVENELRQALDQDSLDVFYQPIMNRSATRVVYLEALVRWHHPVRGWLPPIEFLDVARSAGLMYKLGSRVLERVCRDWRACQDAGIELATVSVNLAPEQVQVSSLPNAIGEICARHDVPVGALQFEVTEDALQGELRALGGILDELVAMGAELAIDDFGTGYSSLARLKTLPFASIKIDRSFIKNLPDDDNDRAITLSILGLARGLGLSVVAEGVETEAHERWLIETGCDFLQGFRYSKPLPLAELCARFYPTGGKRRIDGTGHRARHG</sequence>
<dbReference type="SUPFAM" id="SSF55781">
    <property type="entry name" value="GAF domain-like"/>
    <property type="match status" value="1"/>
</dbReference>
<feature type="domain" description="EAL" evidence="1">
    <location>
        <begin position="363"/>
        <end position="617"/>
    </location>
</feature>
<dbReference type="InterPro" id="IPR029016">
    <property type="entry name" value="GAF-like_dom_sf"/>
</dbReference>
<evidence type="ECO:0000313" key="3">
    <source>
        <dbReference type="EMBL" id="MEA1079251.1"/>
    </source>
</evidence>
<dbReference type="SMART" id="SM00267">
    <property type="entry name" value="GGDEF"/>
    <property type="match status" value="1"/>
</dbReference>
<dbReference type="Pfam" id="PF00990">
    <property type="entry name" value="GGDEF"/>
    <property type="match status" value="1"/>
</dbReference>
<dbReference type="InterPro" id="IPR052155">
    <property type="entry name" value="Biofilm_reg_signaling"/>
</dbReference>
<dbReference type="SMART" id="SM00065">
    <property type="entry name" value="GAF"/>
    <property type="match status" value="1"/>
</dbReference>
<gene>
    <name evidence="3" type="ORF">U5822_01135</name>
</gene>
<evidence type="ECO:0000259" key="2">
    <source>
        <dbReference type="PROSITE" id="PS50887"/>
    </source>
</evidence>
<dbReference type="InterPro" id="IPR000160">
    <property type="entry name" value="GGDEF_dom"/>
</dbReference>
<dbReference type="PROSITE" id="PS50883">
    <property type="entry name" value="EAL"/>
    <property type="match status" value="1"/>
</dbReference>
<dbReference type="InterPro" id="IPR043128">
    <property type="entry name" value="Rev_trsase/Diguanyl_cyclase"/>
</dbReference>
<dbReference type="CDD" id="cd01948">
    <property type="entry name" value="EAL"/>
    <property type="match status" value="1"/>
</dbReference>
<dbReference type="PANTHER" id="PTHR44757:SF2">
    <property type="entry name" value="BIOFILM ARCHITECTURE MAINTENANCE PROTEIN MBAA"/>
    <property type="match status" value="1"/>
</dbReference>
<dbReference type="SMART" id="SM00052">
    <property type="entry name" value="EAL"/>
    <property type="match status" value="1"/>
</dbReference>
<dbReference type="CDD" id="cd01949">
    <property type="entry name" value="GGDEF"/>
    <property type="match status" value="1"/>
</dbReference>
<dbReference type="NCBIfam" id="TIGR00254">
    <property type="entry name" value="GGDEF"/>
    <property type="match status" value="1"/>
</dbReference>
<dbReference type="InterPro" id="IPR029787">
    <property type="entry name" value="Nucleotide_cyclase"/>
</dbReference>
<dbReference type="PANTHER" id="PTHR44757">
    <property type="entry name" value="DIGUANYLATE CYCLASE DGCP"/>
    <property type="match status" value="1"/>
</dbReference>
<dbReference type="InterPro" id="IPR001633">
    <property type="entry name" value="EAL_dom"/>
</dbReference>
<dbReference type="RefSeq" id="WP_322853777.1">
    <property type="nucleotide sequence ID" value="NZ_JAYDCJ010000001.1"/>
</dbReference>
<accession>A0ABU5NTX4</accession>
<protein>
    <submittedName>
        <fullName evidence="3">EAL domain-containing protein</fullName>
    </submittedName>
</protein>
<dbReference type="PROSITE" id="PS50887">
    <property type="entry name" value="GGDEF"/>
    <property type="match status" value="1"/>
</dbReference>
<dbReference type="InterPro" id="IPR003018">
    <property type="entry name" value="GAF"/>
</dbReference>
<dbReference type="Pfam" id="PF01590">
    <property type="entry name" value="GAF"/>
    <property type="match status" value="1"/>
</dbReference>
<name>A0ABU5NTX4_9GAMM</name>
<dbReference type="Gene3D" id="3.20.20.450">
    <property type="entry name" value="EAL domain"/>
    <property type="match status" value="1"/>
</dbReference>
<proteinExistence type="predicted"/>
<dbReference type="SUPFAM" id="SSF141868">
    <property type="entry name" value="EAL domain-like"/>
    <property type="match status" value="1"/>
</dbReference>
<reference evidence="3 4" key="1">
    <citation type="submission" date="2023-12" db="EMBL/GenBank/DDBJ databases">
        <title>Marinobacter qingdaonensis sp. nov., isolated from the intertidal sediment of Qingdao, PR China.</title>
        <authorList>
            <person name="Li Y."/>
        </authorList>
    </citation>
    <scope>NUCLEOTIDE SEQUENCE [LARGE SCALE GENOMIC DNA]</scope>
    <source>
        <strain evidence="3 4">ASW11-75</strain>
    </source>
</reference>
<dbReference type="Gene3D" id="3.30.70.270">
    <property type="match status" value="1"/>
</dbReference>
<comment type="caution">
    <text evidence="3">The sequence shown here is derived from an EMBL/GenBank/DDBJ whole genome shotgun (WGS) entry which is preliminary data.</text>
</comment>
<dbReference type="InterPro" id="IPR035919">
    <property type="entry name" value="EAL_sf"/>
</dbReference>
<evidence type="ECO:0000259" key="1">
    <source>
        <dbReference type="PROSITE" id="PS50883"/>
    </source>
</evidence>
<dbReference type="Gene3D" id="3.30.450.40">
    <property type="match status" value="1"/>
</dbReference>
<feature type="domain" description="GGDEF" evidence="2">
    <location>
        <begin position="220"/>
        <end position="354"/>
    </location>
</feature>
<organism evidence="3 4">
    <name type="scientific">Marinobacter qingdaonensis</name>
    <dbReference type="NCBI Taxonomy" id="3108486"/>
    <lineage>
        <taxon>Bacteria</taxon>
        <taxon>Pseudomonadati</taxon>
        <taxon>Pseudomonadota</taxon>
        <taxon>Gammaproteobacteria</taxon>
        <taxon>Pseudomonadales</taxon>
        <taxon>Marinobacteraceae</taxon>
        <taxon>Marinobacter</taxon>
    </lineage>
</organism>
<dbReference type="SUPFAM" id="SSF55073">
    <property type="entry name" value="Nucleotide cyclase"/>
    <property type="match status" value="1"/>
</dbReference>
<dbReference type="Proteomes" id="UP001305746">
    <property type="component" value="Unassembled WGS sequence"/>
</dbReference>
<dbReference type="Pfam" id="PF00563">
    <property type="entry name" value="EAL"/>
    <property type="match status" value="1"/>
</dbReference>